<comment type="caution">
    <text evidence="1">The sequence shown here is derived from an EMBL/GenBank/DDBJ whole genome shotgun (WGS) entry which is preliminary data.</text>
</comment>
<gene>
    <name evidence="1" type="ORF">ACT17_14695</name>
</gene>
<dbReference type="EMBL" id="LFOD01000012">
    <property type="protein sequence ID" value="KMV17543.1"/>
    <property type="molecule type" value="Genomic_DNA"/>
</dbReference>
<evidence type="ECO:0000313" key="2">
    <source>
        <dbReference type="Proteomes" id="UP000037594"/>
    </source>
</evidence>
<dbReference type="PATRIC" id="fig|451644.5.peg.3035"/>
<dbReference type="AlphaFoldDB" id="A0A0J8U7Q0"/>
<reference evidence="1 2" key="1">
    <citation type="submission" date="2015-06" db="EMBL/GenBank/DDBJ databases">
        <title>Genome sequence of Mycobacterium conceptionense strain MLE.</title>
        <authorList>
            <person name="Greninger A.L."/>
            <person name="Cunningham G."/>
            <person name="Chiu C.Y."/>
            <person name="Miller S."/>
        </authorList>
    </citation>
    <scope>NUCLEOTIDE SEQUENCE [LARGE SCALE GENOMIC DNA]</scope>
    <source>
        <strain evidence="1 2">MLE</strain>
    </source>
</reference>
<organism evidence="1 2">
    <name type="scientific">Mycolicibacterium conceptionense</name>
    <dbReference type="NCBI Taxonomy" id="451644"/>
    <lineage>
        <taxon>Bacteria</taxon>
        <taxon>Bacillati</taxon>
        <taxon>Actinomycetota</taxon>
        <taxon>Actinomycetes</taxon>
        <taxon>Mycobacteriales</taxon>
        <taxon>Mycobacteriaceae</taxon>
        <taxon>Mycolicibacterium</taxon>
    </lineage>
</organism>
<evidence type="ECO:0000313" key="1">
    <source>
        <dbReference type="EMBL" id="KMV17543.1"/>
    </source>
</evidence>
<dbReference type="Proteomes" id="UP000037594">
    <property type="component" value="Unassembled WGS sequence"/>
</dbReference>
<dbReference type="RefSeq" id="WP_048895890.1">
    <property type="nucleotide sequence ID" value="NZ_LFOD01000012.1"/>
</dbReference>
<proteinExistence type="predicted"/>
<accession>A0A0J8U7Q0</accession>
<sequence length="60" mass="6362">MSDYTDASTGPYVIDAAPALEAVPTFDDAPGTHGELVQLDGDERDQLTELTRDLLAKIAA</sequence>
<name>A0A0J8U7Q0_9MYCO</name>
<protein>
    <submittedName>
        <fullName evidence="1">Uncharacterized protein</fullName>
    </submittedName>
</protein>